<evidence type="ECO:0000313" key="1">
    <source>
        <dbReference type="EMBL" id="WGH15444.1"/>
    </source>
</evidence>
<keyword evidence="2" id="KW-1185">Reference proteome</keyword>
<organism evidence="1 2">
    <name type="scientific">Pseudomonas phage PSA6</name>
    <dbReference type="NCBI Taxonomy" id="3038281"/>
    <lineage>
        <taxon>Viruses</taxon>
        <taxon>Duplodnaviria</taxon>
        <taxon>Heunggongvirae</taxon>
        <taxon>Uroviricota</taxon>
        <taxon>Caudoviricetes</taxon>
        <taxon>Autographivirales</taxon>
        <taxon>Autotranscriptaviridae</taxon>
        <taxon>Studiervirinae</taxon>
        <taxon>Phutvirus</taxon>
        <taxon>Phutvirus PSA6</taxon>
    </lineage>
</organism>
<dbReference type="EMBL" id="OQ716796">
    <property type="protein sequence ID" value="WGH15444.1"/>
    <property type="molecule type" value="Genomic_DNA"/>
</dbReference>
<protein>
    <submittedName>
        <fullName evidence="1">Uncharacterized protein</fullName>
    </submittedName>
</protein>
<reference evidence="1" key="1">
    <citation type="submission" date="2023-03" db="EMBL/GenBank/DDBJ databases">
        <authorList>
            <person name="Cao G."/>
            <person name="Liao Y."/>
        </authorList>
    </citation>
    <scope>NUCLEOTIDE SEQUENCE</scope>
    <source>
        <strain evidence="1">PSA6</strain>
    </source>
</reference>
<evidence type="ECO:0000313" key="2">
    <source>
        <dbReference type="Proteomes" id="UP001224657"/>
    </source>
</evidence>
<dbReference type="Proteomes" id="UP001224657">
    <property type="component" value="Segment"/>
</dbReference>
<name>A0AAF0GDS8_9CAUD</name>
<accession>A0AAF0GDS8</accession>
<proteinExistence type="predicted"/>
<sequence length="88" mass="9829">MTARQPRKPGLYDTRIAKAKQLALVASYRASRESKAAVMVMTYGGRPLLQTDHVKALQARTVNPLECWNRAHSFTERGTFEHCAGRGV</sequence>